<dbReference type="GO" id="GO:0006260">
    <property type="term" value="P:DNA replication"/>
    <property type="evidence" value="ECO:0007669"/>
    <property type="project" value="UniProtKB-KW"/>
</dbReference>
<keyword evidence="4" id="KW-0227">DNA damage</keyword>
<dbReference type="RefSeq" id="YP_010359836.1">
    <property type="nucleotide sequence ID" value="NC_062777.1"/>
</dbReference>
<comment type="similarity">
    <text evidence="1">Belongs to the ATP-dependent DNA ligase family.</text>
</comment>
<dbReference type="GO" id="GO:0005524">
    <property type="term" value="F:ATP binding"/>
    <property type="evidence" value="ECO:0007669"/>
    <property type="project" value="InterPro"/>
</dbReference>
<dbReference type="SUPFAM" id="SSF56091">
    <property type="entry name" value="DNA ligase/mRNA capping enzyme, catalytic domain"/>
    <property type="match status" value="1"/>
</dbReference>
<dbReference type="GO" id="GO:0006310">
    <property type="term" value="P:DNA recombination"/>
    <property type="evidence" value="ECO:0007669"/>
    <property type="project" value="InterPro"/>
</dbReference>
<dbReference type="GeneID" id="75690828"/>
<accession>A0AAE7V2Z0</accession>
<keyword evidence="3" id="KW-0235">DNA replication</keyword>
<dbReference type="KEGG" id="vg:75690828"/>
<evidence type="ECO:0000256" key="5">
    <source>
        <dbReference type="ARBA" id="ARBA00023204"/>
    </source>
</evidence>
<evidence type="ECO:0000259" key="6">
    <source>
        <dbReference type="Pfam" id="PF01068"/>
    </source>
</evidence>
<dbReference type="GO" id="GO:0006281">
    <property type="term" value="P:DNA repair"/>
    <property type="evidence" value="ECO:0007669"/>
    <property type="project" value="UniProtKB-KW"/>
</dbReference>
<feature type="domain" description="ATP-dependent DNA ligase family profile" evidence="6">
    <location>
        <begin position="112"/>
        <end position="331"/>
    </location>
</feature>
<dbReference type="GO" id="GO:0003910">
    <property type="term" value="F:DNA ligase (ATP) activity"/>
    <property type="evidence" value="ECO:0007669"/>
    <property type="project" value="InterPro"/>
</dbReference>
<keyword evidence="8" id="KW-1185">Reference proteome</keyword>
<dbReference type="InterPro" id="IPR012310">
    <property type="entry name" value="DNA_ligase_ATP-dep_cent"/>
</dbReference>
<evidence type="ECO:0000313" key="8">
    <source>
        <dbReference type="Proteomes" id="UP000827441"/>
    </source>
</evidence>
<proteinExistence type="inferred from homology"/>
<evidence type="ECO:0000256" key="4">
    <source>
        <dbReference type="ARBA" id="ARBA00022763"/>
    </source>
</evidence>
<evidence type="ECO:0000256" key="2">
    <source>
        <dbReference type="ARBA" id="ARBA00022598"/>
    </source>
</evidence>
<protein>
    <submittedName>
        <fullName evidence="7">DNA ligase</fullName>
    </submittedName>
</protein>
<reference evidence="7 8" key="1">
    <citation type="submission" date="2021-04" db="EMBL/GenBank/DDBJ databases">
        <authorList>
            <person name="Shkoporov A.N."/>
            <person name="Stockdale S.R."/>
            <person name="Guerin E."/>
            <person name="Ross R.P."/>
            <person name="Hill C."/>
        </authorList>
    </citation>
    <scope>NUCLEOTIDE SEQUENCE [LARGE SCALE GENOMIC DNA]</scope>
    <source>
        <strain evidence="8">cr25_1</strain>
    </source>
</reference>
<sequence>MASVYGDDKSTTLYKRDALGRIVYWQISTNGINDKVSFGLFERLSDVGQVIISASTKTSYNSQIKRKIDRGYKTAEMYGIIDDMYESANQLHDLLDNVIPKFATDANNVDKPMKCQKWKRDIFDYSNGAMADPKINGVRCTIKYEAVDNGLFGISHEVVIRSKEGLRYNVKHIEDAFDRYVFYREDYRNITFDGELYIKDQKNTTIGGAARNPKNPLHKQLQFVNFDLSIPDMSNIDRYWLRRSILNNAKLEAIFQNDSDSIFIQNSICQHDCTTKAKIVALCSIINVENDKDVEDYRDACIEHGYEGCVVRVKTAEYQFGSRPQTMMKAKRCEETECLCLDILVDKITKVIDGKEITYEYAKFKCRNDLNNEVFEVKPTSVYNGITDETMTSDYILGHRNQFIGKLLAIKFYERTDKKIPFNANAYGVRDYESNDD</sequence>
<evidence type="ECO:0000313" key="7">
    <source>
        <dbReference type="EMBL" id="QWM90264.1"/>
    </source>
</evidence>
<dbReference type="PANTHER" id="PTHR47810">
    <property type="entry name" value="DNA LIGASE"/>
    <property type="match status" value="1"/>
</dbReference>
<name>A0AAE7V2Z0_9CAUD</name>
<keyword evidence="5" id="KW-0234">DNA repair</keyword>
<dbReference type="Pfam" id="PF01068">
    <property type="entry name" value="DNA_ligase_A_M"/>
    <property type="match status" value="1"/>
</dbReference>
<dbReference type="Gene3D" id="3.30.470.30">
    <property type="entry name" value="DNA ligase/mRNA capping enzyme"/>
    <property type="match status" value="1"/>
</dbReference>
<dbReference type="Proteomes" id="UP000827441">
    <property type="component" value="Segment"/>
</dbReference>
<organism evidence="7 8">
    <name type="scientific">uncultured phage cr25_1</name>
    <dbReference type="NCBI Taxonomy" id="2986395"/>
    <lineage>
        <taxon>Viruses</taxon>
        <taxon>Duplodnaviria</taxon>
        <taxon>Heunggongvirae</taxon>
        <taxon>Uroviricota</taxon>
        <taxon>Caudoviricetes</taxon>
        <taxon>Crassvirales</taxon>
        <taxon>Crevaviridae</taxon>
        <taxon>Coarsevirinae</taxon>
        <taxon>Junduvirus</taxon>
        <taxon>Junduvirus copri</taxon>
    </lineage>
</organism>
<dbReference type="EMBL" id="MZ130487">
    <property type="protein sequence ID" value="QWM90264.1"/>
    <property type="molecule type" value="Genomic_DNA"/>
</dbReference>
<dbReference type="PANTHER" id="PTHR47810:SF1">
    <property type="entry name" value="DNA LIGASE B"/>
    <property type="match status" value="1"/>
</dbReference>
<keyword evidence="2 7" id="KW-0436">Ligase</keyword>
<dbReference type="InterPro" id="IPR050326">
    <property type="entry name" value="NAD_dep_DNA_ligaseB"/>
</dbReference>
<gene>
    <name evidence="7" type="primary">gp_23197</name>
</gene>
<evidence type="ECO:0000256" key="1">
    <source>
        <dbReference type="ARBA" id="ARBA00007572"/>
    </source>
</evidence>
<evidence type="ECO:0000256" key="3">
    <source>
        <dbReference type="ARBA" id="ARBA00022705"/>
    </source>
</evidence>